<name>A0AAV1C4S1_OLDCO</name>
<reference evidence="8" key="1">
    <citation type="submission" date="2023-03" db="EMBL/GenBank/DDBJ databases">
        <authorList>
            <person name="Julca I."/>
        </authorList>
    </citation>
    <scope>NUCLEOTIDE SEQUENCE</scope>
</reference>
<keyword evidence="9" id="KW-1185">Reference proteome</keyword>
<evidence type="ECO:0000256" key="4">
    <source>
        <dbReference type="ARBA" id="ARBA00023239"/>
    </source>
</evidence>
<accession>A0AAV1C4S1</accession>
<comment type="catalytic activity">
    <reaction evidence="1">
        <text>(4aS,6R)-4a-hydroxy-L-erythro-5,6,7,8-tetrahydrobiopterin = (6R)-L-erythro-6,7-dihydrobiopterin + H2O</text>
        <dbReference type="Rhea" id="RHEA:11920"/>
        <dbReference type="ChEBI" id="CHEBI:15377"/>
        <dbReference type="ChEBI" id="CHEBI:15642"/>
        <dbReference type="ChEBI" id="CHEBI:43120"/>
        <dbReference type="EC" id="4.2.1.96"/>
    </reaction>
</comment>
<evidence type="ECO:0000256" key="2">
    <source>
        <dbReference type="ARBA" id="ARBA00006472"/>
    </source>
</evidence>
<evidence type="ECO:0000256" key="5">
    <source>
        <dbReference type="SAM" id="Coils"/>
    </source>
</evidence>
<feature type="compositionally biased region" description="Basic and acidic residues" evidence="6">
    <location>
        <begin position="155"/>
        <end position="167"/>
    </location>
</feature>
<dbReference type="Pfam" id="PF01329">
    <property type="entry name" value="Pterin_4a"/>
    <property type="match status" value="1"/>
</dbReference>
<evidence type="ECO:0000256" key="7">
    <source>
        <dbReference type="SAM" id="Phobius"/>
    </source>
</evidence>
<proteinExistence type="inferred from homology"/>
<dbReference type="GO" id="GO:0009536">
    <property type="term" value="C:plastid"/>
    <property type="evidence" value="ECO:0007669"/>
    <property type="project" value="TreeGrafter"/>
</dbReference>
<feature type="transmembrane region" description="Helical" evidence="7">
    <location>
        <begin position="336"/>
        <end position="355"/>
    </location>
</feature>
<dbReference type="GO" id="GO:0006729">
    <property type="term" value="P:tetrahydrobiopterin biosynthetic process"/>
    <property type="evidence" value="ECO:0007669"/>
    <property type="project" value="InterPro"/>
</dbReference>
<feature type="coiled-coil region" evidence="5">
    <location>
        <begin position="373"/>
        <end position="400"/>
    </location>
</feature>
<dbReference type="GO" id="GO:0008124">
    <property type="term" value="F:4-alpha-hydroxytetrahydrobiopterin dehydratase activity"/>
    <property type="evidence" value="ECO:0007669"/>
    <property type="project" value="UniProtKB-EC"/>
</dbReference>
<gene>
    <name evidence="8" type="ORF">OLC1_LOCUS2501</name>
</gene>
<protein>
    <recommendedName>
        <fullName evidence="3">4a-hydroxytetrahydrobiopterin dehydratase</fullName>
        <ecNumber evidence="3">4.2.1.96</ecNumber>
    </recommendedName>
</protein>
<keyword evidence="7" id="KW-1133">Transmembrane helix</keyword>
<dbReference type="InterPro" id="IPR036428">
    <property type="entry name" value="PCD_sf"/>
</dbReference>
<keyword evidence="5" id="KW-0175">Coiled coil</keyword>
<keyword evidence="7" id="KW-0472">Membrane</keyword>
<feature type="region of interest" description="Disordered" evidence="6">
    <location>
        <begin position="147"/>
        <end position="167"/>
    </location>
</feature>
<evidence type="ECO:0000256" key="3">
    <source>
        <dbReference type="ARBA" id="ARBA00013252"/>
    </source>
</evidence>
<dbReference type="EC" id="4.2.1.96" evidence="3"/>
<dbReference type="Proteomes" id="UP001161247">
    <property type="component" value="Chromosome 1"/>
</dbReference>
<dbReference type="InterPro" id="IPR001533">
    <property type="entry name" value="Pterin_deHydtase"/>
</dbReference>
<keyword evidence="7" id="KW-0812">Transmembrane</keyword>
<evidence type="ECO:0000313" key="9">
    <source>
        <dbReference type="Proteomes" id="UP001161247"/>
    </source>
</evidence>
<feature type="region of interest" description="Disordered" evidence="6">
    <location>
        <begin position="188"/>
        <end position="231"/>
    </location>
</feature>
<dbReference type="PANTHER" id="PTHR12599:SF8">
    <property type="entry name" value="PTERIN-4-ALPHA-CARBINOLAMINE DEHYDRATASE, CHLOROPLASTIC-RELATED"/>
    <property type="match status" value="1"/>
</dbReference>
<dbReference type="Gene3D" id="3.30.1360.20">
    <property type="entry name" value="Transcriptional coactivator/pterin dehydratase"/>
    <property type="match status" value="1"/>
</dbReference>
<feature type="coiled-coil region" evidence="5">
    <location>
        <begin position="271"/>
        <end position="298"/>
    </location>
</feature>
<sequence length="512" mass="58232">MSEEDDKQLLFKVAGWRLINEEGGRKLQCLWKLRDFHSGIELINRIHKAIEDTGHFPNLHLEQPNQLRAELWTSAIRDLALFVFTVIFCIIHPLQMELEESSLTISEDVMGGHDNPKSELFGGDHTVEEELPNANVEPVEKEYFQAADGDDEFSIEDKPNVDIGDDLEKKTADMKSLSKEELGRLVASRWTGENTEQDKNEEVVEPMDDLGDMDHDDGSSSSDKFESDDDFDLSDVGSTTKSSWLEKIQKTIRQVLQAVNLFQTPIDKSEAARVRKEYDESSAKLSKLQSKISSLSQKLKQDFGRTRERVLFILWSMFRDPAKQVCLLILVNHESFYFVVLNILTIAFLCALYLAQVGEMDDSLENKFKLLQEQFLKTMNDQMTKQMRKMNEELTKSINENFVRIYADLPRMMQEVVGEQFSALDARISSLEPGMDAGRELSSCVGKHHNSPSIASVTGVKLYPAGEVNGPKCNHFKQITPLEDEFDHGERQLNNSNWKSKPKIGLPVFEGG</sequence>
<comment type="similarity">
    <text evidence="2">Belongs to the pterin-4-alpha-carbinolamine dehydratase family.</text>
</comment>
<keyword evidence="4" id="KW-0456">Lyase</keyword>
<evidence type="ECO:0000313" key="8">
    <source>
        <dbReference type="EMBL" id="CAI9090321.1"/>
    </source>
</evidence>
<dbReference type="AlphaFoldDB" id="A0AAV1C4S1"/>
<evidence type="ECO:0000256" key="1">
    <source>
        <dbReference type="ARBA" id="ARBA00001554"/>
    </source>
</evidence>
<dbReference type="SUPFAM" id="SSF55248">
    <property type="entry name" value="PCD-like"/>
    <property type="match status" value="1"/>
</dbReference>
<dbReference type="PANTHER" id="PTHR12599">
    <property type="entry name" value="PTERIN-4-ALPHA-CARBINOLAMINE DEHYDRATASE"/>
    <property type="match status" value="1"/>
</dbReference>
<dbReference type="EMBL" id="OX459118">
    <property type="protein sequence ID" value="CAI9090321.1"/>
    <property type="molecule type" value="Genomic_DNA"/>
</dbReference>
<evidence type="ECO:0000256" key="6">
    <source>
        <dbReference type="SAM" id="MobiDB-lite"/>
    </source>
</evidence>
<organism evidence="8 9">
    <name type="scientific">Oldenlandia corymbosa var. corymbosa</name>
    <dbReference type="NCBI Taxonomy" id="529605"/>
    <lineage>
        <taxon>Eukaryota</taxon>
        <taxon>Viridiplantae</taxon>
        <taxon>Streptophyta</taxon>
        <taxon>Embryophyta</taxon>
        <taxon>Tracheophyta</taxon>
        <taxon>Spermatophyta</taxon>
        <taxon>Magnoliopsida</taxon>
        <taxon>eudicotyledons</taxon>
        <taxon>Gunneridae</taxon>
        <taxon>Pentapetalae</taxon>
        <taxon>asterids</taxon>
        <taxon>lamiids</taxon>
        <taxon>Gentianales</taxon>
        <taxon>Rubiaceae</taxon>
        <taxon>Rubioideae</taxon>
        <taxon>Spermacoceae</taxon>
        <taxon>Hedyotis-Oldenlandia complex</taxon>
        <taxon>Oldenlandia</taxon>
    </lineage>
</organism>